<accession>A0A1G5S3X5</accession>
<dbReference type="InterPro" id="IPR014942">
    <property type="entry name" value="AbiEii"/>
</dbReference>
<dbReference type="AlphaFoldDB" id="A0A1G5S3X5"/>
<dbReference type="Pfam" id="PF08843">
    <property type="entry name" value="AbiEii"/>
    <property type="match status" value="1"/>
</dbReference>
<keyword evidence="1" id="KW-0808">Transferase</keyword>
<gene>
    <name evidence="1" type="ORF">SAMN03080599_02172</name>
</gene>
<keyword evidence="2" id="KW-1185">Reference proteome</keyword>
<proteinExistence type="predicted"/>
<dbReference type="RefSeq" id="WP_170829414.1">
    <property type="nucleotide sequence ID" value="NZ_FMWL01000011.1"/>
</dbReference>
<reference evidence="1 2" key="1">
    <citation type="submission" date="2016-10" db="EMBL/GenBank/DDBJ databases">
        <authorList>
            <person name="de Groot N.N."/>
        </authorList>
    </citation>
    <scope>NUCLEOTIDE SEQUENCE [LARGE SCALE GENOMIC DNA]</scope>
    <source>
        <strain evidence="1 2">DSM 2784</strain>
    </source>
</reference>
<organism evidence="1 2">
    <name type="scientific">Acidaminobacter hydrogenoformans DSM 2784</name>
    <dbReference type="NCBI Taxonomy" id="1120920"/>
    <lineage>
        <taxon>Bacteria</taxon>
        <taxon>Bacillati</taxon>
        <taxon>Bacillota</taxon>
        <taxon>Clostridia</taxon>
        <taxon>Peptostreptococcales</taxon>
        <taxon>Acidaminobacteraceae</taxon>
        <taxon>Acidaminobacter</taxon>
    </lineage>
</organism>
<evidence type="ECO:0000313" key="2">
    <source>
        <dbReference type="Proteomes" id="UP000199208"/>
    </source>
</evidence>
<dbReference type="EMBL" id="FMWL01000011">
    <property type="protein sequence ID" value="SCZ80239.1"/>
    <property type="molecule type" value="Genomic_DNA"/>
</dbReference>
<dbReference type="Proteomes" id="UP000199208">
    <property type="component" value="Unassembled WGS sequence"/>
</dbReference>
<evidence type="ECO:0000313" key="1">
    <source>
        <dbReference type="EMBL" id="SCZ80239.1"/>
    </source>
</evidence>
<protein>
    <submittedName>
        <fullName evidence="1">Predicted nucleotidyltransferase component of viral defense system</fullName>
    </submittedName>
</protein>
<dbReference type="GO" id="GO:0016740">
    <property type="term" value="F:transferase activity"/>
    <property type="evidence" value="ECO:0007669"/>
    <property type="project" value="UniProtKB-KW"/>
</dbReference>
<name>A0A1G5S3X5_9FIRM</name>
<dbReference type="STRING" id="1120920.SAMN03080599_02172"/>
<sequence>MNKAAVTYKAHGITERTGISFNAVLTYFFLETILKKMVYEDVQCNLIFKGGFLLSNVIGVNTRTTVDIDMLIHGLELSEVNVRKIASQICLSGAIPEVVCEIYNLERIRLEDVYGGFRVKILCRLDNIKQIVPLDFATGDPVTPSPYIYNFKCLFYDDIIPLMSYNTETMLAEKLETIIRRSLSNSRSKDFYDIYILWKLYKDSIDLNMLNVAINRTFEYRGTLWNRQSMLLLLDEIISDTNMNTRWMAWQKRNHFAKDINFEKLISEMIKMVKTLN</sequence>